<feature type="transmembrane region" description="Helical" evidence="2">
    <location>
        <begin position="179"/>
        <end position="198"/>
    </location>
</feature>
<sequence length="666" mass="72047">MYRRVETRDGEHRPKSRDVSPVPSDHRTPPEYATIMEGIGGEDLHLSLSTPAEAREIHNRTEHPIHANAGNAGKSTDSPSLKEEGASAQNEWTPGVWVRMPWLGLMAILGNISCILAFVVILVCSNNSEVKNWNTNLQPSVWLSAASTLANLSLGLALAEGLNIVFWREAIRGSSLNDLNTYASGGSLIGALLSFYGGNKNKKTLAVIAGIALTTLSTFRGPVIQRASVVSFTTIETSGNMTLNVAQYLEVREEPLGVTTGSSIDTTDATISYVTSNFSEIALNFTNRQGVYIDAPDCGDNCTTTVQGFGFKPTCIFNNASFDGQNSSIGSAGVIVFESAVNYRYNLSSSDVLPNTQFILNSTFLEGGLQSDVLPTQICTLDVAIVEYSVFISGNTVQMISTTVYDPYLPSSLSYIPAGFATSYLDGSSESGKSGTITAVGSIVAGFAYYLDSLFASSSVLSFQSFGETFEDLQNGNWSLQSIGINANQYMSLGTGWTITDNTTWSNPMSDMLNQTQELAFRVAVQTAINNPDPSHAQMVPYTGQRTITVYKSDYTVMGIAILINFLGLLSVLMLYHGWWDLGRRTSLSVLETAKAFGAPLLRDSDDNATAKQILSKIGKTRIMYGEVTSARSSGEFLIPRKGIRSRLQMVEEERGRRPSLGTVFG</sequence>
<name>A0A132BCS0_MOLSC</name>
<dbReference type="KEGG" id="psco:LY89DRAFT_723950"/>
<feature type="transmembrane region" description="Helical" evidence="2">
    <location>
        <begin position="102"/>
        <end position="123"/>
    </location>
</feature>
<accession>A0A132BCS0</accession>
<dbReference type="STRING" id="149040.A0A132BCS0"/>
<organism evidence="3 4">
    <name type="scientific">Mollisia scopiformis</name>
    <name type="common">Conifer needle endophyte fungus</name>
    <name type="synonym">Phialocephala scopiformis</name>
    <dbReference type="NCBI Taxonomy" id="149040"/>
    <lineage>
        <taxon>Eukaryota</taxon>
        <taxon>Fungi</taxon>
        <taxon>Dikarya</taxon>
        <taxon>Ascomycota</taxon>
        <taxon>Pezizomycotina</taxon>
        <taxon>Leotiomycetes</taxon>
        <taxon>Helotiales</taxon>
        <taxon>Mollisiaceae</taxon>
        <taxon>Mollisia</taxon>
    </lineage>
</organism>
<dbReference type="InParanoid" id="A0A132BCS0"/>
<keyword evidence="4" id="KW-1185">Reference proteome</keyword>
<feature type="transmembrane region" description="Helical" evidence="2">
    <location>
        <begin position="555"/>
        <end position="576"/>
    </location>
</feature>
<dbReference type="OrthoDB" id="5357734at2759"/>
<gene>
    <name evidence="3" type="ORF">LY89DRAFT_723950</name>
</gene>
<feature type="transmembrane region" description="Helical" evidence="2">
    <location>
        <begin position="143"/>
        <end position="167"/>
    </location>
</feature>
<proteinExistence type="predicted"/>
<dbReference type="GeneID" id="28828584"/>
<dbReference type="AlphaFoldDB" id="A0A132BCS0"/>
<evidence type="ECO:0000256" key="2">
    <source>
        <dbReference type="SAM" id="Phobius"/>
    </source>
</evidence>
<evidence type="ECO:0000313" key="3">
    <source>
        <dbReference type="EMBL" id="KUJ10178.1"/>
    </source>
</evidence>
<dbReference type="RefSeq" id="XP_018064533.1">
    <property type="nucleotide sequence ID" value="XM_018218858.1"/>
</dbReference>
<protein>
    <submittedName>
        <fullName evidence="3">Uncharacterized protein</fullName>
    </submittedName>
</protein>
<keyword evidence="2" id="KW-0812">Transmembrane</keyword>
<dbReference type="Proteomes" id="UP000070700">
    <property type="component" value="Unassembled WGS sequence"/>
</dbReference>
<feature type="region of interest" description="Disordered" evidence="1">
    <location>
        <begin position="1"/>
        <end position="32"/>
    </location>
</feature>
<feature type="compositionally biased region" description="Basic and acidic residues" evidence="1">
    <location>
        <begin position="1"/>
        <end position="29"/>
    </location>
</feature>
<dbReference type="PANTHER" id="PTHR37576:SF2">
    <property type="entry name" value="DEFECT AT LOW TEMPERATURE PROTEIN 1"/>
    <property type="match status" value="1"/>
</dbReference>
<keyword evidence="2" id="KW-0472">Membrane</keyword>
<keyword evidence="2" id="KW-1133">Transmembrane helix</keyword>
<evidence type="ECO:0000313" key="4">
    <source>
        <dbReference type="Proteomes" id="UP000070700"/>
    </source>
</evidence>
<dbReference type="EMBL" id="KQ947430">
    <property type="protein sequence ID" value="KUJ10178.1"/>
    <property type="molecule type" value="Genomic_DNA"/>
</dbReference>
<reference evidence="3 4" key="1">
    <citation type="submission" date="2015-10" db="EMBL/GenBank/DDBJ databases">
        <title>Full genome of DAOMC 229536 Phialocephala scopiformis, a fungal endophyte of spruce producing the potent anti-insectan compound rugulosin.</title>
        <authorList>
            <consortium name="DOE Joint Genome Institute"/>
            <person name="Walker A.K."/>
            <person name="Frasz S.L."/>
            <person name="Seifert K.A."/>
            <person name="Miller J.D."/>
            <person name="Mondo S.J."/>
            <person name="Labutti K."/>
            <person name="Lipzen A."/>
            <person name="Dockter R."/>
            <person name="Kennedy M."/>
            <person name="Grigoriev I.V."/>
            <person name="Spatafora J.W."/>
        </authorList>
    </citation>
    <scope>NUCLEOTIDE SEQUENCE [LARGE SCALE GENOMIC DNA]</scope>
    <source>
        <strain evidence="3 4">CBS 120377</strain>
    </source>
</reference>
<dbReference type="Pfam" id="PF11374">
    <property type="entry name" value="DUF3176"/>
    <property type="match status" value="1"/>
</dbReference>
<dbReference type="InterPro" id="IPR021514">
    <property type="entry name" value="DUF3176"/>
</dbReference>
<evidence type="ECO:0000256" key="1">
    <source>
        <dbReference type="SAM" id="MobiDB-lite"/>
    </source>
</evidence>
<dbReference type="PANTHER" id="PTHR37576">
    <property type="entry name" value="DEFECT AT LOW TEMPERATURE PROTEIN 1"/>
    <property type="match status" value="1"/>
</dbReference>
<feature type="region of interest" description="Disordered" evidence="1">
    <location>
        <begin position="61"/>
        <end position="88"/>
    </location>
</feature>